<dbReference type="OrthoDB" id="5986675at2759"/>
<keyword evidence="1" id="KW-0812">Transmembrane</keyword>
<evidence type="ECO:0000313" key="3">
    <source>
        <dbReference type="EMBL" id="CAF0847232.1"/>
    </source>
</evidence>
<accession>A0A813W559</accession>
<reference evidence="3" key="1">
    <citation type="submission" date="2021-02" db="EMBL/GenBank/DDBJ databases">
        <authorList>
            <person name="Nowell W R."/>
        </authorList>
    </citation>
    <scope>NUCLEOTIDE SEQUENCE</scope>
    <source>
        <strain evidence="3">Ploen Becks lab</strain>
    </source>
</reference>
<dbReference type="Pfam" id="PF01145">
    <property type="entry name" value="Band_7"/>
    <property type="match status" value="1"/>
</dbReference>
<proteinExistence type="predicted"/>
<feature type="domain" description="Band 7" evidence="2">
    <location>
        <begin position="40"/>
        <end position="232"/>
    </location>
</feature>
<protein>
    <recommendedName>
        <fullName evidence="2">Band 7 domain-containing protein</fullName>
    </recommendedName>
</protein>
<sequence>MADEKTAKLIGLVASIVLGIGGILLIILLPMSFSYLDFYEYGFVRRRTTGKVYTDNVYSGGRHLIGPDFEFKEFYAAAQFVSFYHIPIFTLDNLEVKITAELQYFLIKEDLKLLHDSYDVYYHQIIANNAKDAIKNSITKFDTDEFISNRSVIQNDLFFGVRQRLSGKCCLPNCKTDCKNCKQWEMCDKNCKPRPLCTKEDKGFFVEVRYLELQDIDIPLQVNERKLLSLIRDLEKEKEESVKEEMIVRKNSEYEVAKITNKAKEIVENAKAQYSLLINQAEVNASRIIENIHNDGLQKMFNDLGLTSPKHKSSLNYIRSLKNHEKIKYSIDFNTLIANTNSK</sequence>
<keyword evidence="4" id="KW-1185">Reference proteome</keyword>
<feature type="transmembrane region" description="Helical" evidence="1">
    <location>
        <begin position="12"/>
        <end position="36"/>
    </location>
</feature>
<organism evidence="3 4">
    <name type="scientific">Brachionus calyciflorus</name>
    <dbReference type="NCBI Taxonomy" id="104777"/>
    <lineage>
        <taxon>Eukaryota</taxon>
        <taxon>Metazoa</taxon>
        <taxon>Spiralia</taxon>
        <taxon>Gnathifera</taxon>
        <taxon>Rotifera</taxon>
        <taxon>Eurotatoria</taxon>
        <taxon>Monogononta</taxon>
        <taxon>Pseudotrocha</taxon>
        <taxon>Ploima</taxon>
        <taxon>Brachionidae</taxon>
        <taxon>Brachionus</taxon>
    </lineage>
</organism>
<evidence type="ECO:0000259" key="2">
    <source>
        <dbReference type="Pfam" id="PF01145"/>
    </source>
</evidence>
<evidence type="ECO:0000313" key="4">
    <source>
        <dbReference type="Proteomes" id="UP000663879"/>
    </source>
</evidence>
<dbReference type="AlphaFoldDB" id="A0A813W559"/>
<dbReference type="EMBL" id="CAJNOC010001234">
    <property type="protein sequence ID" value="CAF0847232.1"/>
    <property type="molecule type" value="Genomic_DNA"/>
</dbReference>
<keyword evidence="1" id="KW-1133">Transmembrane helix</keyword>
<name>A0A813W559_9BILA</name>
<evidence type="ECO:0000256" key="1">
    <source>
        <dbReference type="SAM" id="Phobius"/>
    </source>
</evidence>
<comment type="caution">
    <text evidence="3">The sequence shown here is derived from an EMBL/GenBank/DDBJ whole genome shotgun (WGS) entry which is preliminary data.</text>
</comment>
<gene>
    <name evidence="3" type="ORF">OXX778_LOCUS8763</name>
</gene>
<keyword evidence="1" id="KW-0472">Membrane</keyword>
<dbReference type="InterPro" id="IPR001107">
    <property type="entry name" value="Band_7"/>
</dbReference>
<dbReference type="Proteomes" id="UP000663879">
    <property type="component" value="Unassembled WGS sequence"/>
</dbReference>